<evidence type="ECO:0000313" key="2">
    <source>
        <dbReference type="EMBL" id="AZP20106.1"/>
    </source>
</evidence>
<evidence type="ECO:0008006" key="4">
    <source>
        <dbReference type="Google" id="ProtNLM"/>
    </source>
</evidence>
<dbReference type="RefSeq" id="WP_126274085.1">
    <property type="nucleotide sequence ID" value="NZ_CP034463.1"/>
</dbReference>
<dbReference type="SUPFAM" id="SSF103032">
    <property type="entry name" value="Hypothetical protein YwqG"/>
    <property type="match status" value="1"/>
</dbReference>
<proteinExistence type="predicted"/>
<organism evidence="2 3">
    <name type="scientific">Streptomyces aquilus</name>
    <dbReference type="NCBI Taxonomy" id="2548456"/>
    <lineage>
        <taxon>Bacteria</taxon>
        <taxon>Bacillati</taxon>
        <taxon>Actinomycetota</taxon>
        <taxon>Actinomycetes</taxon>
        <taxon>Kitasatosporales</taxon>
        <taxon>Streptomycetaceae</taxon>
        <taxon>Streptomyces</taxon>
    </lineage>
</organism>
<dbReference type="Gene3D" id="2.30.320.10">
    <property type="entry name" value="YwqG-like"/>
    <property type="match status" value="1"/>
</dbReference>
<gene>
    <name evidence="2" type="ORF">EJC51_30945</name>
</gene>
<dbReference type="KEGG" id="saqu:EJC51_30945"/>
<reference evidence="2 3" key="1">
    <citation type="submission" date="2018-12" db="EMBL/GenBank/DDBJ databases">
        <authorList>
            <person name="Li K."/>
        </authorList>
    </citation>
    <scope>NUCLEOTIDE SEQUENCE [LARGE SCALE GENOMIC DNA]</scope>
    <source>
        <strain evidence="3">CR22</strain>
    </source>
</reference>
<feature type="region of interest" description="Disordered" evidence="1">
    <location>
        <begin position="24"/>
        <end position="50"/>
    </location>
</feature>
<sequence>MTRPRTTPPRPLDIEALFPELAAHRGTTTRLHPRPGTPTPYDSSVGGPLLWPADEPWPTCTQEHRRNKGRRIEDVHEERRIHAAAHDRALTDGERERLTALQRRHKVPDIGDTHPVPLLALAQLYARDVPNLPAPPGRDLLQVLWCPFEAHGLPHTPGVHLRWRDSEAATDAVLTNPPLPPVVGYEGLVPEPCVLHPEPGVVEYAWPELLDEEVQLRIEEWEEGLWESEEDGGEPLSYDADFAVAAGWKVGGHAYWGVTGPHPMVCSCGTPMELLLAIRPSEHGGSRSWIPLEDEVLAPTHVSVGRVGSLNVFVCPADPAHGHRTSLQG</sequence>
<dbReference type="Proteomes" id="UP000280197">
    <property type="component" value="Chromosome"/>
</dbReference>
<dbReference type="EMBL" id="CP034463">
    <property type="protein sequence ID" value="AZP20106.1"/>
    <property type="molecule type" value="Genomic_DNA"/>
</dbReference>
<dbReference type="InterPro" id="IPR035948">
    <property type="entry name" value="YwqG-like_sf"/>
</dbReference>
<accession>A0A3Q9C2F4</accession>
<protein>
    <recommendedName>
        <fullName evidence="4">DUF1963 domain-containing protein</fullName>
    </recommendedName>
</protein>
<evidence type="ECO:0000256" key="1">
    <source>
        <dbReference type="SAM" id="MobiDB-lite"/>
    </source>
</evidence>
<evidence type="ECO:0000313" key="3">
    <source>
        <dbReference type="Proteomes" id="UP000280197"/>
    </source>
</evidence>
<name>A0A3Q9C2F4_9ACTN</name>
<keyword evidence="3" id="KW-1185">Reference proteome</keyword>
<dbReference type="AlphaFoldDB" id="A0A3Q9C2F4"/>